<reference evidence="1 2" key="1">
    <citation type="journal article" date="2013" name="PLoS Pathog.">
        <title>Genomic analysis of the Kiwifruit pathogen Pseudomonas syringae pv. actinidiae provides insight into the origins of an emergent plant disease.</title>
        <authorList>
            <person name="McCann H.C."/>
            <person name="Rikkerink E.H."/>
            <person name="Bertels F."/>
            <person name="Fiers M."/>
            <person name="Lu A."/>
            <person name="Rees-George J."/>
            <person name="Andersen M.T."/>
            <person name="Gleave A.P."/>
            <person name="Haubold B."/>
            <person name="Wohlers M.W."/>
            <person name="Guttman D.S."/>
            <person name="Wang P.W."/>
            <person name="Straub C."/>
            <person name="Vanneste J.L."/>
            <person name="Rainey P.B."/>
            <person name="Templeton M.D."/>
        </authorList>
    </citation>
    <scope>NUCLEOTIDE SEQUENCE [LARGE SCALE GENOMIC DNA]</scope>
    <source>
        <strain evidence="1 2">ICMP 19096</strain>
    </source>
</reference>
<protein>
    <submittedName>
        <fullName evidence="1">Cell morphology protein</fullName>
    </submittedName>
</protein>
<proteinExistence type="predicted"/>
<dbReference type="Proteomes" id="UP000018849">
    <property type="component" value="Unassembled WGS sequence"/>
</dbReference>
<dbReference type="AlphaFoldDB" id="A0A656JXJ1"/>
<accession>A0A656JXJ1</accession>
<name>A0A656JXJ1_PSESF</name>
<comment type="caution">
    <text evidence="1">The sequence shown here is derived from an EMBL/GenBank/DDBJ whole genome shotgun (WGS) entry which is preliminary data.</text>
</comment>
<sequence length="56" mass="6038">MLGIVHKDNALAEALAYGHNAVQVPSASPGTQDLRVLSHSLITRLLTQDVEETRLS</sequence>
<gene>
    <name evidence="1" type="ORF">A245_17053</name>
</gene>
<evidence type="ECO:0000313" key="2">
    <source>
        <dbReference type="Proteomes" id="UP000018849"/>
    </source>
</evidence>
<dbReference type="EMBL" id="AOKF01001433">
    <property type="protein sequence ID" value="EPN59788.1"/>
    <property type="molecule type" value="Genomic_DNA"/>
</dbReference>
<evidence type="ECO:0000313" key="1">
    <source>
        <dbReference type="EMBL" id="EPN59788.1"/>
    </source>
</evidence>
<organism evidence="1 2">
    <name type="scientific">Pseudomonas syringae pv. actinidiae ICMP 19096</name>
    <dbReference type="NCBI Taxonomy" id="1194405"/>
    <lineage>
        <taxon>Bacteria</taxon>
        <taxon>Pseudomonadati</taxon>
        <taxon>Pseudomonadota</taxon>
        <taxon>Gammaproteobacteria</taxon>
        <taxon>Pseudomonadales</taxon>
        <taxon>Pseudomonadaceae</taxon>
        <taxon>Pseudomonas</taxon>
        <taxon>Pseudomonas syringae</taxon>
    </lineage>
</organism>